<proteinExistence type="predicted"/>
<keyword evidence="1" id="KW-1133">Transmembrane helix</keyword>
<evidence type="ECO:0000313" key="2">
    <source>
        <dbReference type="EMBL" id="CAD8119049.1"/>
    </source>
</evidence>
<reference evidence="2" key="1">
    <citation type="submission" date="2021-01" db="EMBL/GenBank/DDBJ databases">
        <authorList>
            <consortium name="Genoscope - CEA"/>
            <person name="William W."/>
        </authorList>
    </citation>
    <scope>NUCLEOTIDE SEQUENCE</scope>
</reference>
<organism evidence="2 3">
    <name type="scientific">Paramecium sonneborni</name>
    <dbReference type="NCBI Taxonomy" id="65129"/>
    <lineage>
        <taxon>Eukaryota</taxon>
        <taxon>Sar</taxon>
        <taxon>Alveolata</taxon>
        <taxon>Ciliophora</taxon>
        <taxon>Intramacronucleata</taxon>
        <taxon>Oligohymenophorea</taxon>
        <taxon>Peniculida</taxon>
        <taxon>Parameciidae</taxon>
        <taxon>Paramecium</taxon>
    </lineage>
</organism>
<accession>A0A8S1QTS7</accession>
<feature type="transmembrane region" description="Helical" evidence="1">
    <location>
        <begin position="163"/>
        <end position="181"/>
    </location>
</feature>
<protein>
    <recommendedName>
        <fullName evidence="4">Transmembrane protein</fullName>
    </recommendedName>
</protein>
<gene>
    <name evidence="2" type="ORF">PSON_ATCC_30995.1.T1190140</name>
</gene>
<keyword evidence="1" id="KW-0472">Membrane</keyword>
<evidence type="ECO:0008006" key="4">
    <source>
        <dbReference type="Google" id="ProtNLM"/>
    </source>
</evidence>
<keyword evidence="1" id="KW-0812">Transmembrane</keyword>
<dbReference type="EMBL" id="CAJJDN010000119">
    <property type="protein sequence ID" value="CAD8119049.1"/>
    <property type="molecule type" value="Genomic_DNA"/>
</dbReference>
<dbReference type="Proteomes" id="UP000692954">
    <property type="component" value="Unassembled WGS sequence"/>
</dbReference>
<name>A0A8S1QTS7_9CILI</name>
<dbReference type="AlphaFoldDB" id="A0A8S1QTS7"/>
<evidence type="ECO:0000256" key="1">
    <source>
        <dbReference type="SAM" id="Phobius"/>
    </source>
</evidence>
<evidence type="ECO:0000313" key="3">
    <source>
        <dbReference type="Proteomes" id="UP000692954"/>
    </source>
</evidence>
<keyword evidence="3" id="KW-1185">Reference proteome</keyword>
<comment type="caution">
    <text evidence="2">The sequence shown here is derived from an EMBL/GenBank/DDBJ whole genome shotgun (WGS) entry which is preliminary data.</text>
</comment>
<feature type="transmembrane region" description="Helical" evidence="1">
    <location>
        <begin position="7"/>
        <end position="28"/>
    </location>
</feature>
<feature type="transmembrane region" description="Helical" evidence="1">
    <location>
        <begin position="84"/>
        <end position="103"/>
    </location>
</feature>
<sequence>MQGIFRYYWLINLLILSIFSFIFCKFQWNHLITYWIYNYVCLQRNQYLAIINKVKTYFICQPSNESEGKLNCFPDKLNLQKLNILKVSFMFIVISCFSLQLCYQQAIYLGNKIQYNALIKGTALENVKIYNEIQDNQKPSHHIMYVSKNTYACATQESNTQPLVLYLFYTFFLLISCQNQFTPADQ</sequence>
<dbReference type="OrthoDB" id="288420at2759"/>